<name>A0A974WN89_9BACT</name>
<evidence type="ECO:0000256" key="1">
    <source>
        <dbReference type="SAM" id="SignalP"/>
    </source>
</evidence>
<feature type="signal peptide" evidence="1">
    <location>
        <begin position="1"/>
        <end position="28"/>
    </location>
</feature>
<feature type="chain" id="PRO_5037501675" evidence="1">
    <location>
        <begin position="29"/>
        <end position="240"/>
    </location>
</feature>
<dbReference type="Proteomes" id="UP000662783">
    <property type="component" value="Chromosome"/>
</dbReference>
<dbReference type="EMBL" id="CP070608">
    <property type="protein sequence ID" value="QSE98583.1"/>
    <property type="molecule type" value="Genomic_DNA"/>
</dbReference>
<dbReference type="InterPro" id="IPR011250">
    <property type="entry name" value="OMP/PagP_B-barrel"/>
</dbReference>
<feature type="domain" description="DUF6089" evidence="2">
    <location>
        <begin position="14"/>
        <end position="229"/>
    </location>
</feature>
<evidence type="ECO:0000313" key="3">
    <source>
        <dbReference type="EMBL" id="QSE98583.1"/>
    </source>
</evidence>
<keyword evidence="4" id="KW-1185">Reference proteome</keyword>
<dbReference type="RefSeq" id="WP_205723097.1">
    <property type="nucleotide sequence ID" value="NZ_CP070608.1"/>
</dbReference>
<keyword evidence="1" id="KW-0732">Signal</keyword>
<dbReference type="AlphaFoldDB" id="A0A974WN89"/>
<organism evidence="3 4">
    <name type="scientific">Fulvivirga lutea</name>
    <dbReference type="NCBI Taxonomy" id="2810512"/>
    <lineage>
        <taxon>Bacteria</taxon>
        <taxon>Pseudomonadati</taxon>
        <taxon>Bacteroidota</taxon>
        <taxon>Cytophagia</taxon>
        <taxon>Cytophagales</taxon>
        <taxon>Fulvivirgaceae</taxon>
        <taxon>Fulvivirga</taxon>
    </lineage>
</organism>
<proteinExistence type="predicted"/>
<dbReference type="SUPFAM" id="SSF56925">
    <property type="entry name" value="OMPA-like"/>
    <property type="match status" value="1"/>
</dbReference>
<protein>
    <submittedName>
        <fullName evidence="3">Outer membrane beta-barrel protein</fullName>
    </submittedName>
</protein>
<dbReference type="Pfam" id="PF19573">
    <property type="entry name" value="DUF6089"/>
    <property type="match status" value="1"/>
</dbReference>
<accession>A0A974WN89</accession>
<dbReference type="Gene3D" id="2.40.160.20">
    <property type="match status" value="1"/>
</dbReference>
<evidence type="ECO:0000259" key="2">
    <source>
        <dbReference type="Pfam" id="PF19573"/>
    </source>
</evidence>
<evidence type="ECO:0000313" key="4">
    <source>
        <dbReference type="Proteomes" id="UP000662783"/>
    </source>
</evidence>
<sequence length="240" mass="27347">MSKSQLFRVLKKGIFSLTVFLIPFVTHAQETEIGFGFGGFKYFGDMSRGISLNGINPAGNAFFRTNLNKELSFRLGLTAGKLAGSDSRTPIDPFTDLRDASFNIFLFEVSTVFEYHFLNWRQENSIIRWTPYLFAGIGIFGISGMDDKPVEYSNIQPAIPFGTGIKYILNPKWYVGVEVGFRKTFFDYLDNLGPGDGVIKNYDYSNRFDNDHYAFLGVSLTYSFYNIPCPTSPYKKNYRR</sequence>
<gene>
    <name evidence="3" type="ORF">JR347_05750</name>
</gene>
<dbReference type="KEGG" id="fuv:JR347_05750"/>
<reference evidence="3" key="1">
    <citation type="submission" date="2021-02" db="EMBL/GenBank/DDBJ databases">
        <title>Fulvivirga sp. S481 isolated from sea water.</title>
        <authorList>
            <person name="Bae S.S."/>
            <person name="Baek K."/>
        </authorList>
    </citation>
    <scope>NUCLEOTIDE SEQUENCE</scope>
    <source>
        <strain evidence="3">S481</strain>
    </source>
</reference>
<dbReference type="InterPro" id="IPR045743">
    <property type="entry name" value="DUF6089"/>
</dbReference>